<dbReference type="GO" id="GO:0009630">
    <property type="term" value="P:gravitropism"/>
    <property type="evidence" value="ECO:0007669"/>
    <property type="project" value="InterPro"/>
</dbReference>
<evidence type="ECO:0000256" key="1">
    <source>
        <dbReference type="ARBA" id="ARBA00022604"/>
    </source>
</evidence>
<sequence length="341" mass="38190">MKDRKKAGKVSVWELEPVARLPACLAMELLTSQLYIKAFAAKLSVAYGILCTQTPDFYKPTSSISSSCNKQMKIFDWMQSKLTRKTLIKKPSSKVFDDDKVQKPPKEEVNEWPHGLLTIGTLGNSDLKEDQQSNPPPSPKDHLHGFTPEEVRNIQNELNSYLNEEADHQSNSGAEPEKVPNFLPLDKFLNRQSSLKAERNGNNADCDEAKENGSRFQRSGSVVLSRGKDVCLENTNTASGKKSLSFLLKKVFVCRSGFAPAAAPGLRDPILESRMEKILKAILHKKIYPQSSSASAMSMKKYLENRHNIAKSANDEEINIDKEDEGSKWVKTDSEYIVLEI</sequence>
<evidence type="ECO:0000313" key="5">
    <source>
        <dbReference type="Proteomes" id="UP000507222"/>
    </source>
</evidence>
<evidence type="ECO:0000313" key="4">
    <source>
        <dbReference type="EMBL" id="CAB4288121.1"/>
    </source>
</evidence>
<evidence type="ECO:0000256" key="3">
    <source>
        <dbReference type="SAM" id="MobiDB-lite"/>
    </source>
</evidence>
<comment type="similarity">
    <text evidence="2">Belongs to the LAZY family.</text>
</comment>
<proteinExistence type="inferred from homology"/>
<dbReference type="GO" id="GO:0040008">
    <property type="term" value="P:regulation of growth"/>
    <property type="evidence" value="ECO:0007669"/>
    <property type="project" value="InterPro"/>
</dbReference>
<feature type="compositionally biased region" description="Basic and acidic residues" evidence="3">
    <location>
        <begin position="95"/>
        <end position="111"/>
    </location>
</feature>
<dbReference type="InterPro" id="IPR044683">
    <property type="entry name" value="LAZY"/>
</dbReference>
<gene>
    <name evidence="4" type="ORF">CURHAP_LOCUS46215</name>
</gene>
<accession>A0A6J5VIV9</accession>
<dbReference type="Proteomes" id="UP000507222">
    <property type="component" value="Unassembled WGS sequence"/>
</dbReference>
<evidence type="ECO:0000256" key="2">
    <source>
        <dbReference type="ARBA" id="ARBA00024198"/>
    </source>
</evidence>
<dbReference type="PANTHER" id="PTHR34045:SF3">
    <property type="entry name" value="PROTEIN LAZY 4"/>
    <property type="match status" value="1"/>
</dbReference>
<dbReference type="PANTHER" id="PTHR34045">
    <property type="entry name" value="OS03G0406300 PROTEIN"/>
    <property type="match status" value="1"/>
</dbReference>
<organism evidence="4 5">
    <name type="scientific">Prunus armeniaca</name>
    <name type="common">Apricot</name>
    <name type="synonym">Armeniaca vulgaris</name>
    <dbReference type="NCBI Taxonomy" id="36596"/>
    <lineage>
        <taxon>Eukaryota</taxon>
        <taxon>Viridiplantae</taxon>
        <taxon>Streptophyta</taxon>
        <taxon>Embryophyta</taxon>
        <taxon>Tracheophyta</taxon>
        <taxon>Spermatophyta</taxon>
        <taxon>Magnoliopsida</taxon>
        <taxon>eudicotyledons</taxon>
        <taxon>Gunneridae</taxon>
        <taxon>Pentapetalae</taxon>
        <taxon>rosids</taxon>
        <taxon>fabids</taxon>
        <taxon>Rosales</taxon>
        <taxon>Rosaceae</taxon>
        <taxon>Amygdaloideae</taxon>
        <taxon>Amygdaleae</taxon>
        <taxon>Prunus</taxon>
    </lineage>
</organism>
<keyword evidence="1" id="KW-0341">Growth regulation</keyword>
<protein>
    <submittedName>
        <fullName evidence="4">Uncharacterized protein</fullName>
    </submittedName>
</protein>
<feature type="region of interest" description="Disordered" evidence="3">
    <location>
        <begin position="94"/>
        <end position="146"/>
    </location>
</feature>
<reference evidence="4 5" key="1">
    <citation type="submission" date="2020-05" db="EMBL/GenBank/DDBJ databases">
        <authorList>
            <person name="Campoy J."/>
            <person name="Schneeberger K."/>
            <person name="Spophaly S."/>
        </authorList>
    </citation>
    <scope>NUCLEOTIDE SEQUENCE [LARGE SCALE GENOMIC DNA]</scope>
    <source>
        <strain evidence="4">PruArmRojPasFocal</strain>
    </source>
</reference>
<feature type="region of interest" description="Disordered" evidence="3">
    <location>
        <begin position="196"/>
        <end position="220"/>
    </location>
</feature>
<dbReference type="AlphaFoldDB" id="A0A6J5VIV9"/>
<name>A0A6J5VIV9_PRUAR</name>
<dbReference type="EMBL" id="CAEKDK010000007">
    <property type="protein sequence ID" value="CAB4288121.1"/>
    <property type="molecule type" value="Genomic_DNA"/>
</dbReference>